<dbReference type="GO" id="GO:0046872">
    <property type="term" value="F:metal ion binding"/>
    <property type="evidence" value="ECO:0007669"/>
    <property type="project" value="InterPro"/>
</dbReference>
<dbReference type="EC" id="6.2.1.13" evidence="2"/>
<dbReference type="InterPro" id="IPR013815">
    <property type="entry name" value="ATP_grasp_subdomain_1"/>
</dbReference>
<dbReference type="SMART" id="SM00881">
    <property type="entry name" value="CoA_binding"/>
    <property type="match status" value="1"/>
</dbReference>
<dbReference type="Pfam" id="PF13549">
    <property type="entry name" value="ATP-grasp_5"/>
    <property type="match status" value="1"/>
</dbReference>
<name>A0AA48RFD0_9ZZZZ</name>
<dbReference type="InterPro" id="IPR032875">
    <property type="entry name" value="Succ_CoA_lig_flav_dom"/>
</dbReference>
<dbReference type="InterPro" id="IPR043938">
    <property type="entry name" value="Ligase_CoA_dom"/>
</dbReference>
<feature type="domain" description="ATP-grasp" evidence="1">
    <location>
        <begin position="488"/>
        <end position="525"/>
    </location>
</feature>
<proteinExistence type="predicted"/>
<dbReference type="Gene3D" id="3.40.50.720">
    <property type="entry name" value="NAD(P)-binding Rossmann-like Domain"/>
    <property type="match status" value="1"/>
</dbReference>
<dbReference type="SUPFAM" id="SSF52210">
    <property type="entry name" value="Succinyl-CoA synthetase domains"/>
    <property type="match status" value="2"/>
</dbReference>
<dbReference type="PANTHER" id="PTHR42793">
    <property type="entry name" value="COA BINDING DOMAIN CONTAINING PROTEIN"/>
    <property type="match status" value="1"/>
</dbReference>
<dbReference type="InterPro" id="IPR011761">
    <property type="entry name" value="ATP-grasp"/>
</dbReference>
<sequence length="693" mass="71977">MSAWNDALFNPRRVAIVGASETPGKAGALFLRNLTSPEAGFAGDVIAVHPRATTLMGVPAFPSLAAAPLPIDLAVVVTPPATLLAVVDDCGDAKVPVAVVISGGFAEIGADGAELQRRVVERAKARGVRLVGPNCFGVISTQWGLNASLSIGLPKLGGVSLITQSGAYGMAAFARSMDEGMGFSKIVALGNKADVDEADVLACLGVDPQTRVIALLLESIGDGRRLFETISAITPTKPVVALKTGRHPAAQRAAASHTAALSSDAAVVDAALRQAGAHVVEDGLLLLDVAASLDRQPPLRGRNVAIITNSGGTGVELTDLLEAKGLAVPALSALLQEKIAATLPPHGSATNPIDVTTDWGRFAQMYGAAVDLLMQSDEIDAVVPVLLQRSALMPEVGGAIIDALRRARDAGSTKPLHVCWVAPKSADGNRAQLLAAGVPCHLWPAGAAASLAATKAPRMVAPPKSAMAPIPAPRDRDADGWVPATKAFSLLAQAGFPVAAVTVVASAEEAAAKAEQMGFPVVLKAERPGLTHKSDKGAVRIGLDDRNSVMRAFLDFEQRLGLGPALLQRQAQPGLELMIGGRRDPSFGSIVLAGLGGVWVEALNDIAVRLAPISTDEAARMVKELKGRELFEGFRGAPPIDILKFASLLADLSQWVAAATWLDELDINPLIASSEGFEIVDVRMRVRDEGVKS</sequence>
<dbReference type="InterPro" id="IPR003781">
    <property type="entry name" value="CoA-bd"/>
</dbReference>
<protein>
    <submittedName>
        <fullName evidence="2">Acetate---CoA ligase (ADP-forming) subunit alpha</fullName>
        <ecNumber evidence="2">6.2.1.13</ecNumber>
    </submittedName>
</protein>
<gene>
    <name evidence="2" type="primary">acdA</name>
    <name evidence="2" type="ORF">AMST5_03415</name>
</gene>
<dbReference type="PROSITE" id="PS50975">
    <property type="entry name" value="ATP_GRASP"/>
    <property type="match status" value="1"/>
</dbReference>
<dbReference type="Gene3D" id="3.30.470.20">
    <property type="entry name" value="ATP-grasp fold, B domain"/>
    <property type="match status" value="1"/>
</dbReference>
<dbReference type="AlphaFoldDB" id="A0AA48RFD0"/>
<organism evidence="2">
    <name type="scientific">freshwater sediment metagenome</name>
    <dbReference type="NCBI Taxonomy" id="556182"/>
    <lineage>
        <taxon>unclassified sequences</taxon>
        <taxon>metagenomes</taxon>
        <taxon>ecological metagenomes</taxon>
    </lineage>
</organism>
<reference evidence="2" key="1">
    <citation type="submission" date="2023-07" db="EMBL/GenBank/DDBJ databases">
        <authorList>
            <person name="Pelsma A.J. K."/>
        </authorList>
    </citation>
    <scope>NUCLEOTIDE SEQUENCE</scope>
</reference>
<dbReference type="Gene3D" id="3.40.50.261">
    <property type="entry name" value="Succinyl-CoA synthetase domains"/>
    <property type="match status" value="2"/>
</dbReference>
<dbReference type="GO" id="GO:0043758">
    <property type="term" value="F:acetate-CoA ligase (ADP-forming) activity"/>
    <property type="evidence" value="ECO:0007669"/>
    <property type="project" value="UniProtKB-EC"/>
</dbReference>
<dbReference type="SUPFAM" id="SSF51735">
    <property type="entry name" value="NAD(P)-binding Rossmann-fold domains"/>
    <property type="match status" value="1"/>
</dbReference>
<dbReference type="Gene3D" id="3.30.1490.20">
    <property type="entry name" value="ATP-grasp fold, A domain"/>
    <property type="match status" value="1"/>
</dbReference>
<dbReference type="InterPro" id="IPR016102">
    <property type="entry name" value="Succinyl-CoA_synth-like"/>
</dbReference>
<dbReference type="Pfam" id="PF13380">
    <property type="entry name" value="CoA_binding_2"/>
    <property type="match status" value="1"/>
</dbReference>
<dbReference type="Pfam" id="PF13607">
    <property type="entry name" value="Succ_CoA_lig"/>
    <property type="match status" value="1"/>
</dbReference>
<evidence type="ECO:0000259" key="1">
    <source>
        <dbReference type="PROSITE" id="PS50975"/>
    </source>
</evidence>
<dbReference type="Pfam" id="PF19045">
    <property type="entry name" value="Ligase_CoA_2"/>
    <property type="match status" value="1"/>
</dbReference>
<dbReference type="PANTHER" id="PTHR42793:SF1">
    <property type="entry name" value="PEPTIDYL-LYSINE N-ACETYLTRANSFERASE PATZ"/>
    <property type="match status" value="1"/>
</dbReference>
<dbReference type="GO" id="GO:0005524">
    <property type="term" value="F:ATP binding"/>
    <property type="evidence" value="ECO:0007669"/>
    <property type="project" value="InterPro"/>
</dbReference>
<dbReference type="SUPFAM" id="SSF56059">
    <property type="entry name" value="Glutathione synthetase ATP-binding domain-like"/>
    <property type="match status" value="1"/>
</dbReference>
<dbReference type="InterPro" id="IPR036291">
    <property type="entry name" value="NAD(P)-bd_dom_sf"/>
</dbReference>
<evidence type="ECO:0000313" key="2">
    <source>
        <dbReference type="EMBL" id="CAJ0883259.1"/>
    </source>
</evidence>
<keyword evidence="2" id="KW-0436">Ligase</keyword>
<accession>A0AA48RFD0</accession>
<dbReference type="EMBL" id="OY288114">
    <property type="protein sequence ID" value="CAJ0883259.1"/>
    <property type="molecule type" value="Genomic_DNA"/>
</dbReference>